<evidence type="ECO:0000313" key="3">
    <source>
        <dbReference type="EMBL" id="TRM59136.1"/>
    </source>
</evidence>
<dbReference type="EMBL" id="VDMD01000030">
    <property type="protein sequence ID" value="TRM59136.1"/>
    <property type="molecule type" value="Genomic_DNA"/>
</dbReference>
<keyword evidence="4" id="KW-1185">Reference proteome</keyword>
<protein>
    <recommendedName>
        <fullName evidence="2">F-box domain-containing protein</fullName>
    </recommendedName>
</protein>
<reference evidence="3 4" key="1">
    <citation type="journal article" date="2019" name="New Phytol.">
        <title>Comparative genomics reveals unique wood-decay strategies and fruiting body development in the Schizophyllaceae.</title>
        <authorList>
            <person name="Almasi E."/>
            <person name="Sahu N."/>
            <person name="Krizsan K."/>
            <person name="Balint B."/>
            <person name="Kovacs G.M."/>
            <person name="Kiss B."/>
            <person name="Cseklye J."/>
            <person name="Drula E."/>
            <person name="Henrissat B."/>
            <person name="Nagy I."/>
            <person name="Chovatia M."/>
            <person name="Adam C."/>
            <person name="LaButti K."/>
            <person name="Lipzen A."/>
            <person name="Riley R."/>
            <person name="Grigoriev I.V."/>
            <person name="Nagy L.G."/>
        </authorList>
    </citation>
    <scope>NUCLEOTIDE SEQUENCE [LARGE SCALE GENOMIC DNA]</scope>
    <source>
        <strain evidence="3 4">NL-1724</strain>
    </source>
</reference>
<name>A0A550C344_9AGAR</name>
<evidence type="ECO:0000256" key="1">
    <source>
        <dbReference type="SAM" id="MobiDB-lite"/>
    </source>
</evidence>
<sequence length="490" mass="55337">MSSLPITLSAMDTEVRVSLCPSCDRSISCTTTVFPAAEDFQPPQDHSSEAHGTDDASPLSRARRAKHQACAIKSEIARLKSLTKELKAHHRSLVELSKQQLALVAPVQQLPVELLHEIFLHACADEEIMLRTIPYTILSAMSFSRVCRTWRNIALNDSRLWTFSTIIDLSALASAYSRPRGSWIGWDEVSTFKRLVSLYLSRSGCRPLGSLNISASYNEPALKAAVDEEPKLLPPSIFKHFHRFRDISLTNSVIKWAELRVRASQESLVKSVKIVGHNEPDMSTVLFSGAAHLTSWSQYVDDFVPVNLPLSQLTRIVTGWISYIPAFTALTQCRALKRLELSLYREFTMEEDLCEPEILELPHLVSFRLCVDNPCILDDILDILDTPCLKKLKLSWAPYSGVDARLTDDFSDWEWPKDEFSRFMDETKCKLESFTLEDLCIPPGVEVELRKQLPQSTRIVVKENSGWSDEEDLDLDDLMSEISKSDSESA</sequence>
<dbReference type="SUPFAM" id="SSF81383">
    <property type="entry name" value="F-box domain"/>
    <property type="match status" value="1"/>
</dbReference>
<dbReference type="Gene3D" id="1.20.1280.50">
    <property type="match status" value="1"/>
</dbReference>
<dbReference type="InterPro" id="IPR001810">
    <property type="entry name" value="F-box_dom"/>
</dbReference>
<feature type="region of interest" description="Disordered" evidence="1">
    <location>
        <begin position="38"/>
        <end position="59"/>
    </location>
</feature>
<dbReference type="Pfam" id="PF12937">
    <property type="entry name" value="F-box-like"/>
    <property type="match status" value="1"/>
</dbReference>
<evidence type="ECO:0000259" key="2">
    <source>
        <dbReference type="Pfam" id="PF12937"/>
    </source>
</evidence>
<accession>A0A550C344</accession>
<dbReference type="InterPro" id="IPR036047">
    <property type="entry name" value="F-box-like_dom_sf"/>
</dbReference>
<organism evidence="3 4">
    <name type="scientific">Schizophyllum amplum</name>
    <dbReference type="NCBI Taxonomy" id="97359"/>
    <lineage>
        <taxon>Eukaryota</taxon>
        <taxon>Fungi</taxon>
        <taxon>Dikarya</taxon>
        <taxon>Basidiomycota</taxon>
        <taxon>Agaricomycotina</taxon>
        <taxon>Agaricomycetes</taxon>
        <taxon>Agaricomycetidae</taxon>
        <taxon>Agaricales</taxon>
        <taxon>Schizophyllaceae</taxon>
        <taxon>Schizophyllum</taxon>
    </lineage>
</organism>
<dbReference type="OrthoDB" id="2269034at2759"/>
<gene>
    <name evidence="3" type="ORF">BD626DRAFT_509238</name>
</gene>
<evidence type="ECO:0000313" key="4">
    <source>
        <dbReference type="Proteomes" id="UP000320762"/>
    </source>
</evidence>
<dbReference type="AlphaFoldDB" id="A0A550C344"/>
<feature type="domain" description="F-box" evidence="2">
    <location>
        <begin position="108"/>
        <end position="162"/>
    </location>
</feature>
<comment type="caution">
    <text evidence="3">The sequence shown here is derived from an EMBL/GenBank/DDBJ whole genome shotgun (WGS) entry which is preliminary data.</text>
</comment>
<proteinExistence type="predicted"/>
<dbReference type="Proteomes" id="UP000320762">
    <property type="component" value="Unassembled WGS sequence"/>
</dbReference>